<feature type="compositionally biased region" description="Acidic residues" evidence="1">
    <location>
        <begin position="841"/>
        <end position="850"/>
    </location>
</feature>
<dbReference type="PANTHER" id="PTHR35152">
    <property type="entry name" value="DOMAIN SIGNALLING PROTEIN, PUTATIVE (AFU_ORTHOLOGUE AFUA_5G11310)-RELATED"/>
    <property type="match status" value="1"/>
</dbReference>
<feature type="region of interest" description="Disordered" evidence="1">
    <location>
        <begin position="823"/>
        <end position="866"/>
    </location>
</feature>
<evidence type="ECO:0000256" key="1">
    <source>
        <dbReference type="SAM" id="MobiDB-lite"/>
    </source>
</evidence>
<evidence type="ECO:0000259" key="3">
    <source>
        <dbReference type="PROSITE" id="PS50924"/>
    </source>
</evidence>
<name>A0AA40F3P2_9PEZI</name>
<organism evidence="4 5">
    <name type="scientific">Schizothecium vesticola</name>
    <dbReference type="NCBI Taxonomy" id="314040"/>
    <lineage>
        <taxon>Eukaryota</taxon>
        <taxon>Fungi</taxon>
        <taxon>Dikarya</taxon>
        <taxon>Ascomycota</taxon>
        <taxon>Pezizomycotina</taxon>
        <taxon>Sordariomycetes</taxon>
        <taxon>Sordariomycetidae</taxon>
        <taxon>Sordariales</taxon>
        <taxon>Schizotheciaceae</taxon>
        <taxon>Schizothecium</taxon>
    </lineage>
</organism>
<dbReference type="Proteomes" id="UP001172155">
    <property type="component" value="Unassembled WGS sequence"/>
</dbReference>
<feature type="transmembrane region" description="Helical" evidence="2">
    <location>
        <begin position="59"/>
        <end position="80"/>
    </location>
</feature>
<feature type="transmembrane region" description="Helical" evidence="2">
    <location>
        <begin position="161"/>
        <end position="187"/>
    </location>
</feature>
<gene>
    <name evidence="4" type="ORF">B0T18DRAFT_131298</name>
</gene>
<keyword evidence="2" id="KW-0472">Membrane</keyword>
<sequence length="918" mass="100976">MAQRPDADDDGLSRYLGEVVPFHFDAPVLALSFAVSLIGAASTVELINRRTSRKGLYNYLLLLGSAITMGGVAIWCMHFIGNSATRFLDGQAQLQITYSIGITIASFFVPIFVLLLAFYIVSTSAEVLWWRIGVSGIVAGCSICGMHFIGNISISNYHCTYATINVVGAGIIAITASIVALSLFFVFRAAWTSTWWKRLGCSVVLAGAVSGMHWCAAVGTTFRLVHLRRSSESNGRNMTVIVVSCLSVASCLLIALLAISSARIRRGYETKAQKITLAAAYFDRHGRILVTRDGLLPEEEITATFMQKTQRDIFDTAHPLFHWIFQASRNWPTVSSLIPKMTGHLSQLPHHGRSLRSDISLVDSEGHIIDNYDTVFRELFCVAASTLAETMGERLEDAGVLWDEMFTTGGGQPRTSSEEARLGSAVKERVDLKLGQDNLAEKGMASTKKQRHGSLLFLVRKVEAARDVDYLEAAGFRFAELRQVVPDIKATMQIRASGLENRLRFMASYTEATLLDPGVHIGMFAARPVLETLTYEVLVREQAHNLLPSAWMPLDRLEPSHHQYLRRFHEKSLTAIRRELRGSEELSQQDQRFAAIFRDAIENLHGLIPDPILDEAIFDATPVQVPCRSASNTIKHSICSFLSFTLLLPPGTNVMSSKLRFTPLQFYKVQQSVNDDLSHSAAFARSVHRDIVSVLNAVPSVPNRSRLSPTGGRKGVHLHHRPTTSDTALNPSNDAQTEESKSTERMGTWSNPSQGSLSPKSGAWPPEAFKPVFKETVTDKGIFPAPCLAQESSFGGIMISSEVTVEEEEPDVIGPALATSGILNSSGQLRSPGRSYGVTNSDDDDGDDMPQDGHRVHSNHKSCPSKRGIELKTMPKVLGSRGESRVEVTVKKEDELATFVDILFDRCVDTATRGLDPR</sequence>
<dbReference type="InterPro" id="IPR005330">
    <property type="entry name" value="MHYT_dom"/>
</dbReference>
<keyword evidence="2" id="KW-1133">Transmembrane helix</keyword>
<dbReference type="PROSITE" id="PS50924">
    <property type="entry name" value="MHYT"/>
    <property type="match status" value="1"/>
</dbReference>
<feature type="region of interest" description="Disordered" evidence="1">
    <location>
        <begin position="702"/>
        <end position="767"/>
    </location>
</feature>
<keyword evidence="2" id="KW-0812">Transmembrane</keyword>
<keyword evidence="5" id="KW-1185">Reference proteome</keyword>
<comment type="caution">
    <text evidence="4">The sequence shown here is derived from an EMBL/GenBank/DDBJ whole genome shotgun (WGS) entry which is preliminary data.</text>
</comment>
<feature type="domain" description="MHYT" evidence="3">
    <location>
        <begin position="24"/>
        <end position="223"/>
    </location>
</feature>
<dbReference type="PANTHER" id="PTHR35152:SF1">
    <property type="entry name" value="DOMAIN SIGNALLING PROTEIN, PUTATIVE (AFU_ORTHOLOGUE AFUA_5G11310)-RELATED"/>
    <property type="match status" value="1"/>
</dbReference>
<feature type="compositionally biased region" description="Polar residues" evidence="1">
    <location>
        <begin position="724"/>
        <end position="735"/>
    </location>
</feature>
<feature type="transmembrane region" description="Helical" evidence="2">
    <location>
        <begin position="100"/>
        <end position="121"/>
    </location>
</feature>
<evidence type="ECO:0000256" key="2">
    <source>
        <dbReference type="SAM" id="Phobius"/>
    </source>
</evidence>
<feature type="transmembrane region" description="Helical" evidence="2">
    <location>
        <begin position="26"/>
        <end position="47"/>
    </location>
</feature>
<dbReference type="AlphaFoldDB" id="A0AA40F3P2"/>
<dbReference type="EMBL" id="JAUKUD010000003">
    <property type="protein sequence ID" value="KAK0750648.1"/>
    <property type="molecule type" value="Genomic_DNA"/>
</dbReference>
<feature type="transmembrane region" description="Helical" evidence="2">
    <location>
        <begin position="128"/>
        <end position="149"/>
    </location>
</feature>
<feature type="transmembrane region" description="Helical" evidence="2">
    <location>
        <begin position="239"/>
        <end position="259"/>
    </location>
</feature>
<reference evidence="4" key="1">
    <citation type="submission" date="2023-06" db="EMBL/GenBank/DDBJ databases">
        <title>Genome-scale phylogeny and comparative genomics of the fungal order Sordariales.</title>
        <authorList>
            <consortium name="Lawrence Berkeley National Laboratory"/>
            <person name="Hensen N."/>
            <person name="Bonometti L."/>
            <person name="Westerberg I."/>
            <person name="Brannstrom I.O."/>
            <person name="Guillou S."/>
            <person name="Cros-Aarteil S."/>
            <person name="Calhoun S."/>
            <person name="Haridas S."/>
            <person name="Kuo A."/>
            <person name="Mondo S."/>
            <person name="Pangilinan J."/>
            <person name="Riley R."/>
            <person name="LaButti K."/>
            <person name="Andreopoulos B."/>
            <person name="Lipzen A."/>
            <person name="Chen C."/>
            <person name="Yanf M."/>
            <person name="Daum C."/>
            <person name="Ng V."/>
            <person name="Clum A."/>
            <person name="Steindorff A."/>
            <person name="Ohm R."/>
            <person name="Martin F."/>
            <person name="Silar P."/>
            <person name="Natvig D."/>
            <person name="Lalanne C."/>
            <person name="Gautier V."/>
            <person name="Ament-velasquez S.L."/>
            <person name="Kruys A."/>
            <person name="Hutchinson M.I."/>
            <person name="Powell A.J."/>
            <person name="Barry K."/>
            <person name="Miller A.N."/>
            <person name="Grigoriev I.V."/>
            <person name="Debuchy R."/>
            <person name="Gladieux P."/>
            <person name="Thoren M.H."/>
            <person name="Johannesson H."/>
        </authorList>
    </citation>
    <scope>NUCLEOTIDE SEQUENCE</scope>
    <source>
        <strain evidence="4">SMH3187-1</strain>
    </source>
</reference>
<feature type="compositionally biased region" description="Polar residues" evidence="1">
    <location>
        <begin position="748"/>
        <end position="759"/>
    </location>
</feature>
<proteinExistence type="predicted"/>
<evidence type="ECO:0000313" key="4">
    <source>
        <dbReference type="EMBL" id="KAK0750648.1"/>
    </source>
</evidence>
<protein>
    <recommendedName>
        <fullName evidence="3">MHYT domain-containing protein</fullName>
    </recommendedName>
</protein>
<dbReference type="Pfam" id="PF03707">
    <property type="entry name" value="MHYT"/>
    <property type="match status" value="2"/>
</dbReference>
<evidence type="ECO:0000313" key="5">
    <source>
        <dbReference type="Proteomes" id="UP001172155"/>
    </source>
</evidence>
<accession>A0AA40F3P2</accession>